<proteinExistence type="predicted"/>
<dbReference type="AlphaFoldDB" id="A0A5B7H236"/>
<evidence type="ECO:0000313" key="1">
    <source>
        <dbReference type="EMBL" id="MPC62894.1"/>
    </source>
</evidence>
<organism evidence="1 2">
    <name type="scientific">Portunus trituberculatus</name>
    <name type="common">Swimming crab</name>
    <name type="synonym">Neptunus trituberculatus</name>
    <dbReference type="NCBI Taxonomy" id="210409"/>
    <lineage>
        <taxon>Eukaryota</taxon>
        <taxon>Metazoa</taxon>
        <taxon>Ecdysozoa</taxon>
        <taxon>Arthropoda</taxon>
        <taxon>Crustacea</taxon>
        <taxon>Multicrustacea</taxon>
        <taxon>Malacostraca</taxon>
        <taxon>Eumalacostraca</taxon>
        <taxon>Eucarida</taxon>
        <taxon>Decapoda</taxon>
        <taxon>Pleocyemata</taxon>
        <taxon>Brachyura</taxon>
        <taxon>Eubrachyura</taxon>
        <taxon>Portunoidea</taxon>
        <taxon>Portunidae</taxon>
        <taxon>Portuninae</taxon>
        <taxon>Portunus</taxon>
    </lineage>
</organism>
<protein>
    <submittedName>
        <fullName evidence="1">Uncharacterized protein</fullName>
    </submittedName>
</protein>
<gene>
    <name evidence="1" type="ORF">E2C01_056984</name>
</gene>
<dbReference type="Proteomes" id="UP000324222">
    <property type="component" value="Unassembled WGS sequence"/>
</dbReference>
<keyword evidence="2" id="KW-1185">Reference proteome</keyword>
<accession>A0A5B7H236</accession>
<name>A0A5B7H236_PORTR</name>
<sequence length="91" mass="10557">MMASPHRSRRVELSLISSFSGFCALVTGKWFRPFTGKRDGDPRPLWLNIRRAHTRRRKGHCQAEVYHYLDQSPDVPRPGWRILATKVRALG</sequence>
<comment type="caution">
    <text evidence="1">The sequence shown here is derived from an EMBL/GenBank/DDBJ whole genome shotgun (WGS) entry which is preliminary data.</text>
</comment>
<reference evidence="1 2" key="1">
    <citation type="submission" date="2019-05" db="EMBL/GenBank/DDBJ databases">
        <title>Another draft genome of Portunus trituberculatus and its Hox gene families provides insights of decapod evolution.</title>
        <authorList>
            <person name="Jeong J.-H."/>
            <person name="Song I."/>
            <person name="Kim S."/>
            <person name="Choi T."/>
            <person name="Kim D."/>
            <person name="Ryu S."/>
            <person name="Kim W."/>
        </authorList>
    </citation>
    <scope>NUCLEOTIDE SEQUENCE [LARGE SCALE GENOMIC DNA]</scope>
    <source>
        <tissue evidence="1">Muscle</tissue>
    </source>
</reference>
<dbReference type="EMBL" id="VSRR010020174">
    <property type="protein sequence ID" value="MPC62894.1"/>
    <property type="molecule type" value="Genomic_DNA"/>
</dbReference>
<evidence type="ECO:0000313" key="2">
    <source>
        <dbReference type="Proteomes" id="UP000324222"/>
    </source>
</evidence>